<dbReference type="PANTHER" id="PTHR30419">
    <property type="entry name" value="HTH-TYPE TRANSCRIPTIONAL REGULATOR YBHD"/>
    <property type="match status" value="1"/>
</dbReference>
<dbReference type="InterPro" id="IPR036388">
    <property type="entry name" value="WH-like_DNA-bd_sf"/>
</dbReference>
<dbReference type="InterPro" id="IPR000847">
    <property type="entry name" value="LysR_HTH_N"/>
</dbReference>
<comment type="similarity">
    <text evidence="1">Belongs to the LysR transcriptional regulatory family.</text>
</comment>
<dbReference type="EMBL" id="JAINVV010000004">
    <property type="protein sequence ID" value="MBY8822100.1"/>
    <property type="molecule type" value="Genomic_DNA"/>
</dbReference>
<keyword evidence="4" id="KW-0804">Transcription</keyword>
<proteinExistence type="inferred from homology"/>
<evidence type="ECO:0000256" key="1">
    <source>
        <dbReference type="ARBA" id="ARBA00009437"/>
    </source>
</evidence>
<comment type="caution">
    <text evidence="6">The sequence shown here is derived from an EMBL/GenBank/DDBJ whole genome shotgun (WGS) entry which is preliminary data.</text>
</comment>
<feature type="domain" description="HTH lysR-type" evidence="5">
    <location>
        <begin position="8"/>
        <end position="65"/>
    </location>
</feature>
<gene>
    <name evidence="6" type="ORF">K7G82_07340</name>
</gene>
<sequence length="313" mass="32871">MSHSTRALSLRHFRAIIAIADAGNLIGAARALHLSQPAITKTLQEAEAMIGAPIFERTSRGARATIFGEALIGHGRIILSQLAHAGEEVDDLRDGLGGQVAIGGLAAAMVELLPLAIARLRAERPRLSVSLVEATNDRLLPLLRGGELDFVVGRLSPSGDLDGLAQEALVDDVACVVAGPDHGARSAPRLALRALMAERWILPIAGSTLRAPVEAAFRAQGLDPPRHAIESVSLLANALLIRDHGYVAFYPRPLAAREAAMRQVSILPITLDATAATIGITTRRGARLSPAAQDAIGCIRAVARVSGTPPPRP</sequence>
<organism evidence="6 7">
    <name type="scientific">Sphingomonas colocasiae</name>
    <dbReference type="NCBI Taxonomy" id="1848973"/>
    <lineage>
        <taxon>Bacteria</taxon>
        <taxon>Pseudomonadati</taxon>
        <taxon>Pseudomonadota</taxon>
        <taxon>Alphaproteobacteria</taxon>
        <taxon>Sphingomonadales</taxon>
        <taxon>Sphingomonadaceae</taxon>
        <taxon>Sphingomonas</taxon>
    </lineage>
</organism>
<dbReference type="RefSeq" id="WP_222989208.1">
    <property type="nucleotide sequence ID" value="NZ_JAINVV010000004.1"/>
</dbReference>
<keyword evidence="7" id="KW-1185">Reference proteome</keyword>
<name>A0ABS7PLB4_9SPHN</name>
<keyword evidence="2" id="KW-0805">Transcription regulation</keyword>
<dbReference type="Pfam" id="PF03466">
    <property type="entry name" value="LysR_substrate"/>
    <property type="match status" value="1"/>
</dbReference>
<dbReference type="InterPro" id="IPR005119">
    <property type="entry name" value="LysR_subst-bd"/>
</dbReference>
<reference evidence="6 7" key="1">
    <citation type="submission" date="2021-08" db="EMBL/GenBank/DDBJ databases">
        <authorList>
            <person name="Tuo L."/>
        </authorList>
    </citation>
    <scope>NUCLEOTIDE SEQUENCE [LARGE SCALE GENOMIC DNA]</scope>
    <source>
        <strain evidence="6 7">JCM 31229</strain>
    </source>
</reference>
<dbReference type="Gene3D" id="1.10.10.10">
    <property type="entry name" value="Winged helix-like DNA-binding domain superfamily/Winged helix DNA-binding domain"/>
    <property type="match status" value="1"/>
</dbReference>
<evidence type="ECO:0000259" key="5">
    <source>
        <dbReference type="PROSITE" id="PS50931"/>
    </source>
</evidence>
<evidence type="ECO:0000313" key="7">
    <source>
        <dbReference type="Proteomes" id="UP000706039"/>
    </source>
</evidence>
<evidence type="ECO:0000256" key="3">
    <source>
        <dbReference type="ARBA" id="ARBA00023125"/>
    </source>
</evidence>
<dbReference type="Proteomes" id="UP000706039">
    <property type="component" value="Unassembled WGS sequence"/>
</dbReference>
<dbReference type="SUPFAM" id="SSF53850">
    <property type="entry name" value="Periplasmic binding protein-like II"/>
    <property type="match status" value="1"/>
</dbReference>
<keyword evidence="3" id="KW-0238">DNA-binding</keyword>
<dbReference type="PANTHER" id="PTHR30419:SF8">
    <property type="entry name" value="NITROGEN ASSIMILATION TRANSCRIPTIONAL ACTIVATOR-RELATED"/>
    <property type="match status" value="1"/>
</dbReference>
<accession>A0ABS7PLB4</accession>
<dbReference type="PROSITE" id="PS50931">
    <property type="entry name" value="HTH_LYSR"/>
    <property type="match status" value="1"/>
</dbReference>
<dbReference type="Gene3D" id="3.40.190.10">
    <property type="entry name" value="Periplasmic binding protein-like II"/>
    <property type="match status" value="2"/>
</dbReference>
<evidence type="ECO:0000313" key="6">
    <source>
        <dbReference type="EMBL" id="MBY8822100.1"/>
    </source>
</evidence>
<dbReference type="Pfam" id="PF00126">
    <property type="entry name" value="HTH_1"/>
    <property type="match status" value="1"/>
</dbReference>
<evidence type="ECO:0000256" key="2">
    <source>
        <dbReference type="ARBA" id="ARBA00023015"/>
    </source>
</evidence>
<dbReference type="InterPro" id="IPR050950">
    <property type="entry name" value="HTH-type_LysR_regulators"/>
</dbReference>
<dbReference type="SUPFAM" id="SSF46785">
    <property type="entry name" value="Winged helix' DNA-binding domain"/>
    <property type="match status" value="1"/>
</dbReference>
<evidence type="ECO:0000256" key="4">
    <source>
        <dbReference type="ARBA" id="ARBA00023163"/>
    </source>
</evidence>
<dbReference type="InterPro" id="IPR036390">
    <property type="entry name" value="WH_DNA-bd_sf"/>
</dbReference>
<protein>
    <submittedName>
        <fullName evidence="6">LysR family transcriptional regulator</fullName>
    </submittedName>
</protein>